<dbReference type="PROSITE" id="PS51682">
    <property type="entry name" value="SAM_OMT_I"/>
    <property type="match status" value="1"/>
</dbReference>
<keyword evidence="2" id="KW-0808">Transferase</keyword>
<keyword evidence="1 4" id="KW-0489">Methyltransferase</keyword>
<dbReference type="RefSeq" id="WP_201839183.1">
    <property type="nucleotide sequence ID" value="NZ_JAERRK010000013.1"/>
</dbReference>
<dbReference type="InterPro" id="IPR029063">
    <property type="entry name" value="SAM-dependent_MTases_sf"/>
</dbReference>
<dbReference type="PANTHER" id="PTHR43167">
    <property type="entry name" value="PUTATIVE (AFU_ORTHOLOGUE AFUA_6G01830)-RELATED"/>
    <property type="match status" value="1"/>
</dbReference>
<evidence type="ECO:0000313" key="4">
    <source>
        <dbReference type="EMBL" id="MBL1084957.1"/>
    </source>
</evidence>
<reference evidence="4" key="1">
    <citation type="submission" date="2021-01" db="EMBL/GenBank/DDBJ databases">
        <title>WGS of actinomycetes isolated from Thailand.</title>
        <authorList>
            <person name="Thawai C."/>
        </authorList>
    </citation>
    <scope>NUCLEOTIDE SEQUENCE</scope>
    <source>
        <strain evidence="4">RCU-197</strain>
    </source>
</reference>
<sequence length="230" mass="24695">MTQAVPQALADPRIRAVLDDIARGALHDDDVMRRAYDTVADWPAPPTPEQAAELCAEAALPVHPQVGTLLYQLVRGARPQLVVEFGTSFGVSTLYLAAGVRDNGTGRVIGSELHPGKARRAGAHLERAGLLDHVEIRTGDAREQLSELPGPIGLLLLDGWKELYLPVLKVLEPALADGALIVSDNLPMLPEEFVAYVREPANGYLSQQLPLGDGVELTVRTRPRPTGEGA</sequence>
<gene>
    <name evidence="4" type="ORF">JK359_23790</name>
</gene>
<keyword evidence="5" id="KW-1185">Reference proteome</keyword>
<dbReference type="GO" id="GO:0032259">
    <property type="term" value="P:methylation"/>
    <property type="evidence" value="ECO:0007669"/>
    <property type="project" value="UniProtKB-KW"/>
</dbReference>
<evidence type="ECO:0000256" key="2">
    <source>
        <dbReference type="ARBA" id="ARBA00022679"/>
    </source>
</evidence>
<keyword evidence="3" id="KW-0949">S-adenosyl-L-methionine</keyword>
<dbReference type="GO" id="GO:0008171">
    <property type="term" value="F:O-methyltransferase activity"/>
    <property type="evidence" value="ECO:0007669"/>
    <property type="project" value="InterPro"/>
</dbReference>
<protein>
    <submittedName>
        <fullName evidence="4">Class I SAM-dependent methyltransferase</fullName>
    </submittedName>
</protein>
<proteinExistence type="predicted"/>
<comment type="caution">
    <text evidence="4">The sequence shown here is derived from an EMBL/GenBank/DDBJ whole genome shotgun (WGS) entry which is preliminary data.</text>
</comment>
<dbReference type="Gene3D" id="3.40.50.150">
    <property type="entry name" value="Vaccinia Virus protein VP39"/>
    <property type="match status" value="1"/>
</dbReference>
<evidence type="ECO:0000256" key="1">
    <source>
        <dbReference type="ARBA" id="ARBA00022603"/>
    </source>
</evidence>
<dbReference type="Pfam" id="PF13578">
    <property type="entry name" value="Methyltransf_24"/>
    <property type="match status" value="1"/>
</dbReference>
<dbReference type="Proteomes" id="UP000661858">
    <property type="component" value="Unassembled WGS sequence"/>
</dbReference>
<evidence type="ECO:0000256" key="3">
    <source>
        <dbReference type="ARBA" id="ARBA00022691"/>
    </source>
</evidence>
<dbReference type="EMBL" id="JAERRK010000013">
    <property type="protein sequence ID" value="MBL1084957.1"/>
    <property type="molecule type" value="Genomic_DNA"/>
</dbReference>
<dbReference type="AlphaFoldDB" id="A0A937JQU7"/>
<accession>A0A937JQU7</accession>
<evidence type="ECO:0000313" key="5">
    <source>
        <dbReference type="Proteomes" id="UP000661858"/>
    </source>
</evidence>
<dbReference type="SUPFAM" id="SSF53335">
    <property type="entry name" value="S-adenosyl-L-methionine-dependent methyltransferases"/>
    <property type="match status" value="1"/>
</dbReference>
<dbReference type="PANTHER" id="PTHR43167:SF1">
    <property type="entry name" value="PUTATIVE (AFU_ORTHOLOGUE AFUA_6G01830)-RELATED"/>
    <property type="match status" value="1"/>
</dbReference>
<organism evidence="4 5">
    <name type="scientific">Streptomyces actinomycinicus</name>
    <dbReference type="NCBI Taxonomy" id="1695166"/>
    <lineage>
        <taxon>Bacteria</taxon>
        <taxon>Bacillati</taxon>
        <taxon>Actinomycetota</taxon>
        <taxon>Actinomycetes</taxon>
        <taxon>Kitasatosporales</taxon>
        <taxon>Streptomycetaceae</taxon>
        <taxon>Streptomyces</taxon>
    </lineage>
</organism>
<dbReference type="InterPro" id="IPR002935">
    <property type="entry name" value="SAM_O-MeTrfase"/>
</dbReference>
<name>A0A937JQU7_9ACTN</name>